<dbReference type="Pfam" id="PF03704">
    <property type="entry name" value="BTAD"/>
    <property type="match status" value="1"/>
</dbReference>
<dbReference type="GO" id="GO:0000160">
    <property type="term" value="P:phosphorelay signal transduction system"/>
    <property type="evidence" value="ECO:0007669"/>
    <property type="project" value="InterPro"/>
</dbReference>
<evidence type="ECO:0000256" key="3">
    <source>
        <dbReference type="ARBA" id="ARBA00023125"/>
    </source>
</evidence>
<feature type="DNA-binding region" description="OmpR/PhoB-type" evidence="5">
    <location>
        <begin position="1"/>
        <end position="101"/>
    </location>
</feature>
<dbReference type="SMART" id="SM00862">
    <property type="entry name" value="Trans_reg_C"/>
    <property type="match status" value="1"/>
</dbReference>
<dbReference type="SUPFAM" id="SSF46894">
    <property type="entry name" value="C-terminal effector domain of the bipartite response regulators"/>
    <property type="match status" value="1"/>
</dbReference>
<proteinExistence type="inferred from homology"/>
<comment type="caution">
    <text evidence="7">The sequence shown here is derived from an EMBL/GenBank/DDBJ whole genome shotgun (WGS) entry which is preliminary data.</text>
</comment>
<evidence type="ECO:0000313" key="8">
    <source>
        <dbReference type="Proteomes" id="UP000295281"/>
    </source>
</evidence>
<dbReference type="InterPro" id="IPR016032">
    <property type="entry name" value="Sig_transdc_resp-reg_C-effctor"/>
</dbReference>
<dbReference type="InterPro" id="IPR011990">
    <property type="entry name" value="TPR-like_helical_dom_sf"/>
</dbReference>
<reference evidence="7 8" key="1">
    <citation type="submission" date="2019-03" db="EMBL/GenBank/DDBJ databases">
        <title>Genomic Encyclopedia of Type Strains, Phase IV (KMG-IV): sequencing the most valuable type-strain genomes for metagenomic binning, comparative biology and taxonomic classification.</title>
        <authorList>
            <person name="Goeker M."/>
        </authorList>
    </citation>
    <scope>NUCLEOTIDE SEQUENCE [LARGE SCALE GENOMIC DNA]</scope>
    <source>
        <strain evidence="7 8">DSM 46770</strain>
    </source>
</reference>
<keyword evidence="2" id="KW-0805">Transcription regulation</keyword>
<dbReference type="InterPro" id="IPR036388">
    <property type="entry name" value="WH-like_DNA-bd_sf"/>
</dbReference>
<dbReference type="GO" id="GO:0006355">
    <property type="term" value="P:regulation of DNA-templated transcription"/>
    <property type="evidence" value="ECO:0007669"/>
    <property type="project" value="InterPro"/>
</dbReference>
<dbReference type="PROSITE" id="PS51755">
    <property type="entry name" value="OMPR_PHOB"/>
    <property type="match status" value="1"/>
</dbReference>
<dbReference type="Proteomes" id="UP000295281">
    <property type="component" value="Unassembled WGS sequence"/>
</dbReference>
<dbReference type="InterPro" id="IPR005158">
    <property type="entry name" value="BTAD"/>
</dbReference>
<protein>
    <submittedName>
        <fullName evidence="7">DNA-binding SARP family transcriptional activator</fullName>
    </submittedName>
</protein>
<dbReference type="InterPro" id="IPR051677">
    <property type="entry name" value="AfsR-DnrI-RedD_regulator"/>
</dbReference>
<evidence type="ECO:0000256" key="2">
    <source>
        <dbReference type="ARBA" id="ARBA00023015"/>
    </source>
</evidence>
<dbReference type="SUPFAM" id="SSF48452">
    <property type="entry name" value="TPR-like"/>
    <property type="match status" value="1"/>
</dbReference>
<dbReference type="CDD" id="cd15831">
    <property type="entry name" value="BTAD"/>
    <property type="match status" value="1"/>
</dbReference>
<evidence type="ECO:0000256" key="1">
    <source>
        <dbReference type="ARBA" id="ARBA00005820"/>
    </source>
</evidence>
<dbReference type="SMART" id="SM01043">
    <property type="entry name" value="BTAD"/>
    <property type="match status" value="1"/>
</dbReference>
<keyword evidence="3 5" id="KW-0238">DNA-binding</keyword>
<keyword evidence="4" id="KW-0804">Transcription</keyword>
<sequence length="260" mass="28807">MVPVEIGFSVLGGLRMTVDGAVHEPRGPKVNSLLAVLLLRLGRTVDVGSLVDELWEDDPPRRPVTTLRTHVYHLRRFLGGAAGRRGEELLATRRSGYLLRAEPHRLDSEVFTRMAGTGRALLGQGRHAEAARNARAALELWRGRPLENASAGPLLRGQARRLDELRLQVVEQRIEAEMRLGAHRELVSELRGLVSDHPLNEWFHARLIEALERSGRRADAVRAFHELCAVLDAELGVGPSEELRGLHHRILTGAPSPRAA</sequence>
<organism evidence="7 8">
    <name type="scientific">Actinorugispora endophytica</name>
    <dbReference type="NCBI Taxonomy" id="1605990"/>
    <lineage>
        <taxon>Bacteria</taxon>
        <taxon>Bacillati</taxon>
        <taxon>Actinomycetota</taxon>
        <taxon>Actinomycetes</taxon>
        <taxon>Streptosporangiales</taxon>
        <taxon>Nocardiopsidaceae</taxon>
        <taxon>Actinorugispora</taxon>
    </lineage>
</organism>
<accession>A0A4R6URT6</accession>
<dbReference type="OrthoDB" id="4054020at2"/>
<comment type="similarity">
    <text evidence="1">Belongs to the AfsR/DnrI/RedD regulatory family.</text>
</comment>
<evidence type="ECO:0000313" key="7">
    <source>
        <dbReference type="EMBL" id="TDQ48479.1"/>
    </source>
</evidence>
<gene>
    <name evidence="7" type="ORF">EV190_11815</name>
</gene>
<feature type="domain" description="OmpR/PhoB-type" evidence="6">
    <location>
        <begin position="1"/>
        <end position="101"/>
    </location>
</feature>
<evidence type="ECO:0000256" key="4">
    <source>
        <dbReference type="ARBA" id="ARBA00023163"/>
    </source>
</evidence>
<dbReference type="Pfam" id="PF00486">
    <property type="entry name" value="Trans_reg_C"/>
    <property type="match status" value="1"/>
</dbReference>
<dbReference type="InterPro" id="IPR001867">
    <property type="entry name" value="OmpR/PhoB-type_DNA-bd"/>
</dbReference>
<name>A0A4R6URT6_9ACTN</name>
<dbReference type="PANTHER" id="PTHR35807">
    <property type="entry name" value="TRANSCRIPTIONAL REGULATOR REDD-RELATED"/>
    <property type="match status" value="1"/>
</dbReference>
<dbReference type="PANTHER" id="PTHR35807:SF1">
    <property type="entry name" value="TRANSCRIPTIONAL REGULATOR REDD"/>
    <property type="match status" value="1"/>
</dbReference>
<dbReference type="EMBL" id="SNYN01000018">
    <property type="protein sequence ID" value="TDQ48479.1"/>
    <property type="molecule type" value="Genomic_DNA"/>
</dbReference>
<dbReference type="Gene3D" id="1.10.10.10">
    <property type="entry name" value="Winged helix-like DNA-binding domain superfamily/Winged helix DNA-binding domain"/>
    <property type="match status" value="1"/>
</dbReference>
<dbReference type="RefSeq" id="WP_133742663.1">
    <property type="nucleotide sequence ID" value="NZ_SNYN01000018.1"/>
</dbReference>
<keyword evidence="8" id="KW-1185">Reference proteome</keyword>
<dbReference type="AlphaFoldDB" id="A0A4R6URT6"/>
<evidence type="ECO:0000256" key="5">
    <source>
        <dbReference type="PROSITE-ProRule" id="PRU01091"/>
    </source>
</evidence>
<evidence type="ECO:0000259" key="6">
    <source>
        <dbReference type="PROSITE" id="PS51755"/>
    </source>
</evidence>
<dbReference type="Gene3D" id="1.25.40.10">
    <property type="entry name" value="Tetratricopeptide repeat domain"/>
    <property type="match status" value="1"/>
</dbReference>
<dbReference type="GO" id="GO:0003677">
    <property type="term" value="F:DNA binding"/>
    <property type="evidence" value="ECO:0007669"/>
    <property type="project" value="UniProtKB-UniRule"/>
</dbReference>